<organism evidence="2 3">
    <name type="scientific">Mobilicoccus caccae</name>
    <dbReference type="NCBI Taxonomy" id="1859295"/>
    <lineage>
        <taxon>Bacteria</taxon>
        <taxon>Bacillati</taxon>
        <taxon>Actinomycetota</taxon>
        <taxon>Actinomycetes</taxon>
        <taxon>Micrococcales</taxon>
        <taxon>Dermatophilaceae</taxon>
        <taxon>Mobilicoccus</taxon>
    </lineage>
</organism>
<sequence length="89" mass="9160">MTDPTTRETLINHLFRVPAKVTAAVLVAAIVVGLVVGGPVGMVLLGAAILVLAGMLALMWPDIPATERLLRLAVLVLVTAAAVVRLAPS</sequence>
<keyword evidence="1" id="KW-0472">Membrane</keyword>
<keyword evidence="1" id="KW-0812">Transmembrane</keyword>
<accession>A0ABQ6IPS5</accession>
<feature type="transmembrane region" description="Helical" evidence="1">
    <location>
        <begin position="42"/>
        <end position="60"/>
    </location>
</feature>
<reference evidence="3" key="1">
    <citation type="journal article" date="2019" name="Int. J. Syst. Evol. Microbiol.">
        <title>The Global Catalogue of Microorganisms (GCM) 10K type strain sequencing project: providing services to taxonomists for standard genome sequencing and annotation.</title>
        <authorList>
            <consortium name="The Broad Institute Genomics Platform"/>
            <consortium name="The Broad Institute Genome Sequencing Center for Infectious Disease"/>
            <person name="Wu L."/>
            <person name="Ma J."/>
        </authorList>
    </citation>
    <scope>NUCLEOTIDE SEQUENCE [LARGE SCALE GENOMIC DNA]</scope>
    <source>
        <strain evidence="3">NBRC 113072</strain>
    </source>
</reference>
<feature type="transmembrane region" description="Helical" evidence="1">
    <location>
        <begin position="69"/>
        <end position="87"/>
    </location>
</feature>
<name>A0ABQ6IPS5_9MICO</name>
<evidence type="ECO:0000313" key="3">
    <source>
        <dbReference type="Proteomes" id="UP001157126"/>
    </source>
</evidence>
<protein>
    <submittedName>
        <fullName evidence="2">Uncharacterized protein</fullName>
    </submittedName>
</protein>
<keyword evidence="3" id="KW-1185">Reference proteome</keyword>
<dbReference type="EMBL" id="BSUO01000001">
    <property type="protein sequence ID" value="GMA39330.1"/>
    <property type="molecule type" value="Genomic_DNA"/>
</dbReference>
<dbReference type="Proteomes" id="UP001157126">
    <property type="component" value="Unassembled WGS sequence"/>
</dbReference>
<evidence type="ECO:0000256" key="1">
    <source>
        <dbReference type="SAM" id="Phobius"/>
    </source>
</evidence>
<evidence type="ECO:0000313" key="2">
    <source>
        <dbReference type="EMBL" id="GMA39330.1"/>
    </source>
</evidence>
<feature type="transmembrane region" description="Helical" evidence="1">
    <location>
        <begin position="17"/>
        <end position="36"/>
    </location>
</feature>
<proteinExistence type="predicted"/>
<gene>
    <name evidence="2" type="ORF">GCM10025883_13750</name>
</gene>
<keyword evidence="1" id="KW-1133">Transmembrane helix</keyword>
<dbReference type="RefSeq" id="WP_284303266.1">
    <property type="nucleotide sequence ID" value="NZ_BSUO01000001.1"/>
</dbReference>
<comment type="caution">
    <text evidence="2">The sequence shown here is derived from an EMBL/GenBank/DDBJ whole genome shotgun (WGS) entry which is preliminary data.</text>
</comment>